<accession>A0A146G5P7</accession>
<protein>
    <submittedName>
        <fullName evidence="1">Peptidoglycan/xylan/chitin deacetylase, PgdA/CDA1 family</fullName>
    </submittedName>
</protein>
<reference evidence="2" key="1">
    <citation type="journal article" date="2017" name="Genome Announc.">
        <title>Draft Genome Sequence of Terrimicrobium sacchariphilum NM-5T, a Facultative Anaerobic Soil Bacterium of the Class Spartobacteria.</title>
        <authorList>
            <person name="Qiu Y.L."/>
            <person name="Tourlousse D.M."/>
            <person name="Matsuura N."/>
            <person name="Ohashi A."/>
            <person name="Sekiguchi Y."/>
        </authorList>
    </citation>
    <scope>NUCLEOTIDE SEQUENCE [LARGE SCALE GENOMIC DNA]</scope>
    <source>
        <strain evidence="2">NM-5</strain>
    </source>
</reference>
<dbReference type="EMBL" id="BDCO01000002">
    <property type="protein sequence ID" value="GAT32871.1"/>
    <property type="molecule type" value="Genomic_DNA"/>
</dbReference>
<proteinExistence type="predicted"/>
<dbReference type="STRING" id="690879.TSACC_21273"/>
<comment type="caution">
    <text evidence="1">The sequence shown here is derived from an EMBL/GenBank/DDBJ whole genome shotgun (WGS) entry which is preliminary data.</text>
</comment>
<dbReference type="InterPro" id="IPR011330">
    <property type="entry name" value="Glyco_hydro/deAcase_b/a-brl"/>
</dbReference>
<dbReference type="InParanoid" id="A0A146G5P7"/>
<dbReference type="AlphaFoldDB" id="A0A146G5P7"/>
<evidence type="ECO:0000313" key="1">
    <source>
        <dbReference type="EMBL" id="GAT32871.1"/>
    </source>
</evidence>
<dbReference type="RefSeq" id="WP_075078674.1">
    <property type="nucleotide sequence ID" value="NZ_BDCO01000002.1"/>
</dbReference>
<dbReference type="SUPFAM" id="SSF88713">
    <property type="entry name" value="Glycoside hydrolase/deacetylase"/>
    <property type="match status" value="1"/>
</dbReference>
<dbReference type="Proteomes" id="UP000076023">
    <property type="component" value="Unassembled WGS sequence"/>
</dbReference>
<sequence length="309" mass="34667">MTLPATIGFSPGDTRISRWPNGKKAVFQLQFDDNAASQLLGAIPELCRRGMAGTIYVNPANEPWKTHEEMWLHPSPGIEYANHTFSHVGATSFDQLDDELTRCGEVIARCYPDRPWPRLLSFGKPGGVPWTVTEEEVERALAKHHLVNRPPFKGYPFQFPGGLEEILSLVDTALASGGMEYYVFHGVGGDWHSTPWEWFIALLDKLEAHRGDYWITDPVSWHQYETERDASTFTVQADGEDEIRISLSCQADPVFYDIPLTLETAAPHDWTQALVTQASRSQYVPIVDGWIMYDAIPNAGDVTIDPAHP</sequence>
<keyword evidence="2" id="KW-1185">Reference proteome</keyword>
<name>A0A146G5P7_TERSA</name>
<organism evidence="1 2">
    <name type="scientific">Terrimicrobium sacchariphilum</name>
    <dbReference type="NCBI Taxonomy" id="690879"/>
    <lineage>
        <taxon>Bacteria</taxon>
        <taxon>Pseudomonadati</taxon>
        <taxon>Verrucomicrobiota</taxon>
        <taxon>Terrimicrobiia</taxon>
        <taxon>Terrimicrobiales</taxon>
        <taxon>Terrimicrobiaceae</taxon>
        <taxon>Terrimicrobium</taxon>
    </lineage>
</organism>
<dbReference type="Gene3D" id="3.20.20.370">
    <property type="entry name" value="Glycoside hydrolase/deacetylase"/>
    <property type="match status" value="1"/>
</dbReference>
<dbReference type="OrthoDB" id="184768at2"/>
<gene>
    <name evidence="1" type="ORF">TSACC_21273</name>
</gene>
<evidence type="ECO:0000313" key="2">
    <source>
        <dbReference type="Proteomes" id="UP000076023"/>
    </source>
</evidence>
<dbReference type="GO" id="GO:0005975">
    <property type="term" value="P:carbohydrate metabolic process"/>
    <property type="evidence" value="ECO:0007669"/>
    <property type="project" value="InterPro"/>
</dbReference>